<dbReference type="EMBL" id="JAGIQL010000356">
    <property type="protein sequence ID" value="MBP0462243.1"/>
    <property type="molecule type" value="Genomic_DNA"/>
</dbReference>
<dbReference type="InterPro" id="IPR038765">
    <property type="entry name" value="Papain-like_cys_pep_sf"/>
</dbReference>
<sequence>PPPPCRSPARPPPPTGSPVLLRAEADMRDARETGVQGSGLPIWRRPGAPTGHGAAPARTGRRIGVVALGIALVVPLALPQLGGGLLAGLGAGNGTGLGGGGTISAVNPLVSLQDDLNQNDDREALRYRTNAPDSQDLYLRIMALDEFDGTTWRFSQRKVGDVPDRLPTPQGLAPSVSRTRISTSITSAPWYRQNYLPMPYPAAHVSIKGRWRYEPEGRTLVGDHGQSTGDARYTVESLQVNPTRAQLATAGAPPSSLQREYTKVPRNLPGVVKRTAQQVTAGARNNYERAVALQNWFAEDGGFTYDTHVDSGTGPGAIARFLKEKRGFCVHFSFTMAAMARTLGIPARVAVGFAPGTPQADGTVDVALSDAHAWPELYFQGVGWTRFEPTPSRGSLPSYTLPVSPSDTGSDASTQPAAPDQAAPSAAPSSSSSCAAQDRRLGACDQAALPVAPPTAG</sequence>
<feature type="non-terminal residue" evidence="3">
    <location>
        <position position="457"/>
    </location>
</feature>
<feature type="compositionally biased region" description="Polar residues" evidence="1">
    <location>
        <begin position="394"/>
        <end position="410"/>
    </location>
</feature>
<gene>
    <name evidence="3" type="ORF">JFN87_33130</name>
</gene>
<dbReference type="RefSeq" id="WP_209346213.1">
    <property type="nucleotide sequence ID" value="NZ_JAGIQL010000356.1"/>
</dbReference>
<comment type="caution">
    <text evidence="3">The sequence shown here is derived from an EMBL/GenBank/DDBJ whole genome shotgun (WGS) entry which is preliminary data.</text>
</comment>
<dbReference type="Pfam" id="PF11992">
    <property type="entry name" value="TgpA_N"/>
    <property type="match status" value="1"/>
</dbReference>
<dbReference type="SMART" id="SM00460">
    <property type="entry name" value="TGc"/>
    <property type="match status" value="1"/>
</dbReference>
<dbReference type="PANTHER" id="PTHR42736">
    <property type="entry name" value="PROTEIN-GLUTAMINE GAMMA-GLUTAMYLTRANSFERASE"/>
    <property type="match status" value="1"/>
</dbReference>
<feature type="region of interest" description="Disordered" evidence="1">
    <location>
        <begin position="1"/>
        <end position="20"/>
    </location>
</feature>
<dbReference type="Proteomes" id="UP000670475">
    <property type="component" value="Unassembled WGS sequence"/>
</dbReference>
<feature type="region of interest" description="Disordered" evidence="1">
    <location>
        <begin position="394"/>
        <end position="439"/>
    </location>
</feature>
<feature type="compositionally biased region" description="Low complexity" evidence="1">
    <location>
        <begin position="44"/>
        <end position="57"/>
    </location>
</feature>
<protein>
    <submittedName>
        <fullName evidence="3">DUF3488 domain-containing protein</fullName>
    </submittedName>
</protein>
<organism evidence="3 4">
    <name type="scientific">Streptomyces montanisoli</name>
    <dbReference type="NCBI Taxonomy" id="2798581"/>
    <lineage>
        <taxon>Bacteria</taxon>
        <taxon>Bacillati</taxon>
        <taxon>Actinomycetota</taxon>
        <taxon>Actinomycetes</taxon>
        <taxon>Kitasatosporales</taxon>
        <taxon>Streptomycetaceae</taxon>
        <taxon>Streptomyces</taxon>
    </lineage>
</organism>
<feature type="compositionally biased region" description="Low complexity" evidence="1">
    <location>
        <begin position="411"/>
        <end position="436"/>
    </location>
</feature>
<feature type="domain" description="Transglutaminase-like" evidence="2">
    <location>
        <begin position="321"/>
        <end position="391"/>
    </location>
</feature>
<accession>A0A940MPR1</accession>
<dbReference type="SUPFAM" id="SSF54001">
    <property type="entry name" value="Cysteine proteinases"/>
    <property type="match status" value="1"/>
</dbReference>
<feature type="region of interest" description="Disordered" evidence="1">
    <location>
        <begin position="31"/>
        <end position="57"/>
    </location>
</feature>
<name>A0A940MPR1_9ACTN</name>
<dbReference type="PANTHER" id="PTHR42736:SF1">
    <property type="entry name" value="PROTEIN-GLUTAMINE GAMMA-GLUTAMYLTRANSFERASE"/>
    <property type="match status" value="1"/>
</dbReference>
<feature type="compositionally biased region" description="Pro residues" evidence="1">
    <location>
        <begin position="1"/>
        <end position="16"/>
    </location>
</feature>
<dbReference type="Pfam" id="PF01841">
    <property type="entry name" value="Transglut_core"/>
    <property type="match status" value="1"/>
</dbReference>
<dbReference type="InterPro" id="IPR002931">
    <property type="entry name" value="Transglutaminase-like"/>
</dbReference>
<dbReference type="Gene3D" id="3.10.620.30">
    <property type="match status" value="1"/>
</dbReference>
<reference evidence="3" key="1">
    <citation type="submission" date="2021-03" db="EMBL/GenBank/DDBJ databases">
        <title>Whole genome sequence of Streptomyces bomunensis MMS17-BM035.</title>
        <authorList>
            <person name="Lee J.H."/>
        </authorList>
    </citation>
    <scope>NUCLEOTIDE SEQUENCE</scope>
    <source>
        <strain evidence="3">MMS17-BM035</strain>
    </source>
</reference>
<evidence type="ECO:0000313" key="4">
    <source>
        <dbReference type="Proteomes" id="UP000670475"/>
    </source>
</evidence>
<evidence type="ECO:0000259" key="2">
    <source>
        <dbReference type="SMART" id="SM00460"/>
    </source>
</evidence>
<feature type="non-terminal residue" evidence="3">
    <location>
        <position position="1"/>
    </location>
</feature>
<dbReference type="InterPro" id="IPR021878">
    <property type="entry name" value="TgpA_N"/>
</dbReference>
<dbReference type="InterPro" id="IPR052901">
    <property type="entry name" value="Bact_TGase-like"/>
</dbReference>
<proteinExistence type="predicted"/>
<dbReference type="AlphaFoldDB" id="A0A940MPR1"/>
<keyword evidence="4" id="KW-1185">Reference proteome</keyword>
<evidence type="ECO:0000313" key="3">
    <source>
        <dbReference type="EMBL" id="MBP0462243.1"/>
    </source>
</evidence>
<evidence type="ECO:0000256" key="1">
    <source>
        <dbReference type="SAM" id="MobiDB-lite"/>
    </source>
</evidence>